<keyword evidence="2" id="KW-0479">Metal-binding</keyword>
<evidence type="ECO:0000313" key="10">
    <source>
        <dbReference type="Proteomes" id="UP000292136"/>
    </source>
</evidence>
<comment type="similarity">
    <text evidence="6">Belongs to the peptidase M48 family.</text>
</comment>
<keyword evidence="3 6" id="KW-0378">Hydrolase</keyword>
<proteinExistence type="inferred from homology"/>
<evidence type="ECO:0000256" key="6">
    <source>
        <dbReference type="RuleBase" id="RU003983"/>
    </source>
</evidence>
<comment type="caution">
    <text evidence="9">The sequence shown here is derived from an EMBL/GenBank/DDBJ whole genome shotgun (WGS) entry which is preliminary data.</text>
</comment>
<dbReference type="EMBL" id="SHKM01000001">
    <property type="protein sequence ID" value="RZT90763.1"/>
    <property type="molecule type" value="Genomic_DNA"/>
</dbReference>
<dbReference type="PANTHER" id="PTHR22726:SF1">
    <property type="entry name" value="METALLOENDOPEPTIDASE OMA1, MITOCHONDRIAL"/>
    <property type="match status" value="1"/>
</dbReference>
<dbReference type="CDD" id="cd07331">
    <property type="entry name" value="M48C_Oma1_like"/>
    <property type="match status" value="1"/>
</dbReference>
<gene>
    <name evidence="9" type="ORF">EV678_1584</name>
</gene>
<dbReference type="InterPro" id="IPR051156">
    <property type="entry name" value="Mito/Outer_Membr_Metalloprot"/>
</dbReference>
<evidence type="ECO:0000313" key="9">
    <source>
        <dbReference type="EMBL" id="RZT90763.1"/>
    </source>
</evidence>
<dbReference type="Proteomes" id="UP000292136">
    <property type="component" value="Unassembled WGS sequence"/>
</dbReference>
<comment type="cofactor">
    <cofactor evidence="6">
        <name>Zn(2+)</name>
        <dbReference type="ChEBI" id="CHEBI:29105"/>
    </cofactor>
    <text evidence="6">Binds 1 zinc ion per subunit.</text>
</comment>
<feature type="chain" id="PRO_5046602917" evidence="7">
    <location>
        <begin position="24"/>
        <end position="273"/>
    </location>
</feature>
<dbReference type="InterPro" id="IPR001915">
    <property type="entry name" value="Peptidase_M48"/>
</dbReference>
<evidence type="ECO:0000256" key="5">
    <source>
        <dbReference type="ARBA" id="ARBA00023049"/>
    </source>
</evidence>
<keyword evidence="1 6" id="KW-0645">Protease</keyword>
<keyword evidence="5 6" id="KW-0482">Metalloprotease</keyword>
<feature type="domain" description="Peptidase M48" evidence="8">
    <location>
        <begin position="72"/>
        <end position="254"/>
    </location>
</feature>
<evidence type="ECO:0000256" key="3">
    <source>
        <dbReference type="ARBA" id="ARBA00022801"/>
    </source>
</evidence>
<feature type="signal peptide" evidence="7">
    <location>
        <begin position="1"/>
        <end position="23"/>
    </location>
</feature>
<sequence>MPSRYRCLALLLLAALNAAPLAAQEGIDVGKPSALRRLVPAEQIERQAGQEYEQLKQQAARQRALAPADHPQARRLQAIARRLIPFAERFNPRAGQWRWEVNLIGSRDINAFCMPGGKIAFFTGLVEGLKLTDDEIAVAMGHEMAHALREHAREQTAKSGLTQLGASLLGQFVGRGQYADLFQFGGNMLSLKFSRDDESEADLVGLDLAARAGYDPRAGISLWQKMGQASGGGGNLAWFSTHPAGKDRIGDIRRHLPQVMPLYENARKATEKK</sequence>
<keyword evidence="10" id="KW-1185">Reference proteome</keyword>
<dbReference type="PANTHER" id="PTHR22726">
    <property type="entry name" value="METALLOENDOPEPTIDASE OMA1"/>
    <property type="match status" value="1"/>
</dbReference>
<keyword evidence="4 6" id="KW-0862">Zinc</keyword>
<dbReference type="Gene3D" id="3.30.2010.10">
    <property type="entry name" value="Metalloproteases ('zincins'), catalytic domain"/>
    <property type="match status" value="1"/>
</dbReference>
<accession>A0ABY0IT55</accession>
<dbReference type="GO" id="GO:0008233">
    <property type="term" value="F:peptidase activity"/>
    <property type="evidence" value="ECO:0007669"/>
    <property type="project" value="UniProtKB-KW"/>
</dbReference>
<evidence type="ECO:0000256" key="1">
    <source>
        <dbReference type="ARBA" id="ARBA00022670"/>
    </source>
</evidence>
<evidence type="ECO:0000259" key="8">
    <source>
        <dbReference type="Pfam" id="PF01435"/>
    </source>
</evidence>
<evidence type="ECO:0000256" key="4">
    <source>
        <dbReference type="ARBA" id="ARBA00022833"/>
    </source>
</evidence>
<name>A0ABY0IT55_9RHOO</name>
<dbReference type="Pfam" id="PF01435">
    <property type="entry name" value="Peptidase_M48"/>
    <property type="match status" value="1"/>
</dbReference>
<reference evidence="9 10" key="1">
    <citation type="submission" date="2019-02" db="EMBL/GenBank/DDBJ databases">
        <title>Genomic Encyclopedia of Type Strains, Phase IV (KMG-IV): sequencing the most valuable type-strain genomes for metagenomic binning, comparative biology and taxonomic classification.</title>
        <authorList>
            <person name="Goeker M."/>
        </authorList>
    </citation>
    <scope>NUCLEOTIDE SEQUENCE [LARGE SCALE GENOMIC DNA]</scope>
    <source>
        <strain evidence="9 10">DSM 21223</strain>
    </source>
</reference>
<evidence type="ECO:0000256" key="2">
    <source>
        <dbReference type="ARBA" id="ARBA00022723"/>
    </source>
</evidence>
<organism evidence="9 10">
    <name type="scientific">Azospira oryzae</name>
    <dbReference type="NCBI Taxonomy" id="146939"/>
    <lineage>
        <taxon>Bacteria</taxon>
        <taxon>Pseudomonadati</taxon>
        <taxon>Pseudomonadota</taxon>
        <taxon>Betaproteobacteria</taxon>
        <taxon>Rhodocyclales</taxon>
        <taxon>Rhodocyclaceae</taxon>
        <taxon>Azospira</taxon>
    </lineage>
</organism>
<keyword evidence="7" id="KW-0732">Signal</keyword>
<protein>
    <submittedName>
        <fullName evidence="9">Zn-dependent protease with chaperone function</fullName>
    </submittedName>
</protein>
<dbReference type="GO" id="GO:0006508">
    <property type="term" value="P:proteolysis"/>
    <property type="evidence" value="ECO:0007669"/>
    <property type="project" value="UniProtKB-KW"/>
</dbReference>
<evidence type="ECO:0000256" key="7">
    <source>
        <dbReference type="SAM" id="SignalP"/>
    </source>
</evidence>